<dbReference type="AlphaFoldDB" id="A0A6C0BLL8"/>
<dbReference type="EMBL" id="MN739193">
    <property type="protein sequence ID" value="QHS92912.1"/>
    <property type="molecule type" value="Genomic_DNA"/>
</dbReference>
<organism evidence="1">
    <name type="scientific">viral metagenome</name>
    <dbReference type="NCBI Taxonomy" id="1070528"/>
    <lineage>
        <taxon>unclassified sequences</taxon>
        <taxon>metagenomes</taxon>
        <taxon>organismal metagenomes</taxon>
    </lineage>
</organism>
<accession>A0A6C0BLL8</accession>
<proteinExistence type="predicted"/>
<reference evidence="1" key="1">
    <citation type="journal article" date="2020" name="Nature">
        <title>Giant virus diversity and host interactions through global metagenomics.</title>
        <authorList>
            <person name="Schulz F."/>
            <person name="Roux S."/>
            <person name="Paez-Espino D."/>
            <person name="Jungbluth S."/>
            <person name="Walsh D.A."/>
            <person name="Denef V.J."/>
            <person name="McMahon K.D."/>
            <person name="Konstantinidis K.T."/>
            <person name="Eloe-Fadrosh E.A."/>
            <person name="Kyrpides N.C."/>
            <person name="Woyke T."/>
        </authorList>
    </citation>
    <scope>NUCLEOTIDE SEQUENCE</scope>
    <source>
        <strain evidence="1">GVMAG-M-3300017651-5</strain>
    </source>
</reference>
<name>A0A6C0BLL8_9ZZZZ</name>
<protein>
    <submittedName>
        <fullName evidence="1">Uncharacterized protein</fullName>
    </submittedName>
</protein>
<sequence length="317" mass="36331">MSLRDLRRLMIRSPITAEVVECLKMRHRLDDHSKDVCNYILNTVDPVTPFIIQEGLRDMTYSRIHDTSMSQAESSNITCSDGGKIANTSTIQERSSIIVYPNITNRSNIQGSLRSDLFEYHEGIPRLWEGIDHVTIIKNMNILNPFKMLELKKSGMIRTDELEDQSLKELGIVIYEIDHQWTEDIATNIEDSLQEIASMNEFQSLIDILNNHESNLTLSSVFKIVHPEAYFFCEMINSYPAIIEVNSVSGLLSVECFNDGGMNELKKHYAVLPSFYDRCCHLRVSDLSLNVDNTYYVLSSIFNSMRARRLSSYSIHA</sequence>
<evidence type="ECO:0000313" key="1">
    <source>
        <dbReference type="EMBL" id="QHS92912.1"/>
    </source>
</evidence>